<comment type="caution">
    <text evidence="1">The sequence shown here is derived from an EMBL/GenBank/DDBJ whole genome shotgun (WGS) entry which is preliminary data.</text>
</comment>
<dbReference type="AlphaFoldDB" id="A0AAU9WVB1"/>
<reference evidence="1 2" key="1">
    <citation type="submission" date="2022-05" db="EMBL/GenBank/DDBJ databases">
        <authorList>
            <consortium name="Genoscope - CEA"/>
            <person name="William W."/>
        </authorList>
    </citation>
    <scope>NUCLEOTIDE SEQUENCE [LARGE SCALE GENOMIC DNA]</scope>
</reference>
<accession>A0AAU9WVB1</accession>
<sequence length="94" mass="10757">MKALPIIHQHDRVARKKERTLKRGPSERHQYAVSEDDLFNALDVTRVDVVYFGLLVRNGKLPAHLVTEEHHEVLHEACDSVRIGLGRNPSNKEV</sequence>
<organism evidence="1 2">
    <name type="scientific">Pocillopora meandrina</name>
    <dbReference type="NCBI Taxonomy" id="46732"/>
    <lineage>
        <taxon>Eukaryota</taxon>
        <taxon>Metazoa</taxon>
        <taxon>Cnidaria</taxon>
        <taxon>Anthozoa</taxon>
        <taxon>Hexacorallia</taxon>
        <taxon>Scleractinia</taxon>
        <taxon>Astrocoeniina</taxon>
        <taxon>Pocilloporidae</taxon>
        <taxon>Pocillopora</taxon>
    </lineage>
</organism>
<proteinExistence type="predicted"/>
<name>A0AAU9WVB1_9CNID</name>
<dbReference type="Proteomes" id="UP001159428">
    <property type="component" value="Unassembled WGS sequence"/>
</dbReference>
<evidence type="ECO:0000313" key="1">
    <source>
        <dbReference type="EMBL" id="CAH3127464.1"/>
    </source>
</evidence>
<gene>
    <name evidence="1" type="ORF">PMEA_00012570</name>
</gene>
<protein>
    <submittedName>
        <fullName evidence="1">Uncharacterized protein</fullName>
    </submittedName>
</protein>
<keyword evidence="2" id="KW-1185">Reference proteome</keyword>
<evidence type="ECO:0000313" key="2">
    <source>
        <dbReference type="Proteomes" id="UP001159428"/>
    </source>
</evidence>
<dbReference type="EMBL" id="CALNXJ010000022">
    <property type="protein sequence ID" value="CAH3127464.1"/>
    <property type="molecule type" value="Genomic_DNA"/>
</dbReference>